<feature type="compositionally biased region" description="Low complexity" evidence="1">
    <location>
        <begin position="148"/>
        <end position="160"/>
    </location>
</feature>
<dbReference type="Proteomes" id="UP000008743">
    <property type="component" value="Unassembled WGS sequence"/>
</dbReference>
<accession>A0A0D2W1M4</accession>
<evidence type="ECO:0000256" key="1">
    <source>
        <dbReference type="SAM" id="MobiDB-lite"/>
    </source>
</evidence>
<evidence type="ECO:0000313" key="3">
    <source>
        <dbReference type="Proteomes" id="UP000008743"/>
    </source>
</evidence>
<proteinExistence type="predicted"/>
<dbReference type="InParanoid" id="A0A0D2W1M4"/>
<reference evidence="3" key="1">
    <citation type="submission" date="2011-02" db="EMBL/GenBank/DDBJ databases">
        <title>The Genome Sequence of Capsaspora owczarzaki ATCC 30864.</title>
        <authorList>
            <person name="Russ C."/>
            <person name="Cuomo C."/>
            <person name="Burger G."/>
            <person name="Gray M.W."/>
            <person name="Holland P.W.H."/>
            <person name="King N."/>
            <person name="Lang F.B.F."/>
            <person name="Roger A.J."/>
            <person name="Ruiz-Trillo I."/>
            <person name="Young S.K."/>
            <person name="Zeng Q."/>
            <person name="Gargeya S."/>
            <person name="Alvarado L."/>
            <person name="Berlin A."/>
            <person name="Chapman S.B."/>
            <person name="Chen Z."/>
            <person name="Freedman E."/>
            <person name="Gellesch M."/>
            <person name="Goldberg J."/>
            <person name="Griggs A."/>
            <person name="Gujja S."/>
            <person name="Heilman E."/>
            <person name="Heiman D."/>
            <person name="Howarth C."/>
            <person name="Mehta T."/>
            <person name="Neiman D."/>
            <person name="Pearson M."/>
            <person name="Roberts A."/>
            <person name="Saif S."/>
            <person name="Shea T."/>
            <person name="Shenoy N."/>
            <person name="Sisk P."/>
            <person name="Stolte C."/>
            <person name="Sykes S."/>
            <person name="White J."/>
            <person name="Yandava C."/>
            <person name="Haas B."/>
            <person name="Nusbaum C."/>
            <person name="Birren B."/>
        </authorList>
    </citation>
    <scope>NUCLEOTIDE SEQUENCE</scope>
    <source>
        <strain evidence="3">ATCC 30864</strain>
    </source>
</reference>
<dbReference type="AlphaFoldDB" id="A0A0D2W1M4"/>
<name>A0A0D2W1M4_CAPO3</name>
<feature type="region of interest" description="Disordered" evidence="1">
    <location>
        <begin position="148"/>
        <end position="171"/>
    </location>
</feature>
<organism evidence="2 3">
    <name type="scientific">Capsaspora owczarzaki (strain ATCC 30864)</name>
    <dbReference type="NCBI Taxonomy" id="595528"/>
    <lineage>
        <taxon>Eukaryota</taxon>
        <taxon>Filasterea</taxon>
        <taxon>Capsaspora</taxon>
    </lineage>
</organism>
<dbReference type="EMBL" id="KE346377">
    <property type="protein sequence ID" value="KJE98222.1"/>
    <property type="molecule type" value="Genomic_DNA"/>
</dbReference>
<gene>
    <name evidence="2" type="ORF">CAOG_010189</name>
</gene>
<sequence>METSNSKRAACDAALRLATNRWAFADEASFCGVDGLRWLLRAGDMTPTACARIPPLAAAAATERLLVGIGKVAAAAGLEVVLLISCWLDARLGSCRMWSDLLELLDLAFSSSCWETLVVARRVTGGSQDRDPFTRPALQGAAVAAPASSSLSSSSSPSSPRTAGIAASQECSRGDRATLDKLGPEKAIETVFCAPNSNLREAVFPALRPTGDAAAASPSRSLSLQPTSKLGAVAMTVSWVAWPSGMSSGLAVARH</sequence>
<evidence type="ECO:0000313" key="2">
    <source>
        <dbReference type="EMBL" id="KJE98222.1"/>
    </source>
</evidence>
<protein>
    <submittedName>
        <fullName evidence="2">Uncharacterized protein</fullName>
    </submittedName>
</protein>
<keyword evidence="3" id="KW-1185">Reference proteome</keyword>